<reference evidence="2" key="1">
    <citation type="journal article" date="2019" name="Int. J. Syst. Evol. Microbiol.">
        <title>The Global Catalogue of Microorganisms (GCM) 10K type strain sequencing project: providing services to taxonomists for standard genome sequencing and annotation.</title>
        <authorList>
            <consortium name="The Broad Institute Genomics Platform"/>
            <consortium name="The Broad Institute Genome Sequencing Center for Infectious Disease"/>
            <person name="Wu L."/>
            <person name="Ma J."/>
        </authorList>
    </citation>
    <scope>NUCLEOTIDE SEQUENCE [LARGE SCALE GENOMIC DNA]</scope>
    <source>
        <strain evidence="2">JCM 3175</strain>
    </source>
</reference>
<keyword evidence="2" id="KW-1185">Reference proteome</keyword>
<evidence type="ECO:0000313" key="2">
    <source>
        <dbReference type="Proteomes" id="UP001500307"/>
    </source>
</evidence>
<protein>
    <submittedName>
        <fullName evidence="1">Uncharacterized protein</fullName>
    </submittedName>
</protein>
<gene>
    <name evidence="1" type="ORF">GCM10023176_55670</name>
</gene>
<sequence>MSTLAIPRRFRPGSVTASVTTYISMLAADPLPVLSMPFTAWRATASGASILGSTGSPTHAAMVWSRLSPARLAADVCAAWQESQRSAAHGKGDGLAGARIEGAVFDGRGLHCGVCGQLH</sequence>
<dbReference type="Proteomes" id="UP001500307">
    <property type="component" value="Unassembled WGS sequence"/>
</dbReference>
<organism evidence="1 2">
    <name type="scientific">Micromonospora coerulea</name>
    <dbReference type="NCBI Taxonomy" id="47856"/>
    <lineage>
        <taxon>Bacteria</taxon>
        <taxon>Bacillati</taxon>
        <taxon>Actinomycetota</taxon>
        <taxon>Actinomycetes</taxon>
        <taxon>Micromonosporales</taxon>
        <taxon>Micromonosporaceae</taxon>
        <taxon>Micromonospora</taxon>
    </lineage>
</organism>
<comment type="caution">
    <text evidence="1">The sequence shown here is derived from an EMBL/GenBank/DDBJ whole genome shotgun (WGS) entry which is preliminary data.</text>
</comment>
<dbReference type="EMBL" id="BAABGU010000044">
    <property type="protein sequence ID" value="GAA4578898.1"/>
    <property type="molecule type" value="Genomic_DNA"/>
</dbReference>
<evidence type="ECO:0000313" key="1">
    <source>
        <dbReference type="EMBL" id="GAA4578898.1"/>
    </source>
</evidence>
<proteinExistence type="predicted"/>
<name>A0ABP8T2B2_9ACTN</name>
<accession>A0ABP8T2B2</accession>